<dbReference type="EMBL" id="JADDUC020000009">
    <property type="protein sequence ID" value="KAI1236489.1"/>
    <property type="molecule type" value="Genomic_DNA"/>
</dbReference>
<dbReference type="GO" id="GO:0005938">
    <property type="term" value="C:cell cortex"/>
    <property type="evidence" value="ECO:0007669"/>
    <property type="project" value="TreeGrafter"/>
</dbReference>
<accession>A0A835TSZ9</accession>
<dbReference type="PANTHER" id="PTHR14102:SF12">
    <property type="entry name" value="CDNA SEQUENCE BC034090"/>
    <property type="match status" value="1"/>
</dbReference>
<comment type="caution">
    <text evidence="3">The sequence shown here is derived from an EMBL/GenBank/DDBJ whole genome shotgun (WGS) entry which is preliminary data.</text>
</comment>
<feature type="compositionally biased region" description="Basic and acidic residues" evidence="1">
    <location>
        <begin position="1"/>
        <end position="15"/>
    </location>
</feature>
<feature type="region of interest" description="Disordered" evidence="1">
    <location>
        <begin position="1"/>
        <end position="25"/>
    </location>
</feature>
<dbReference type="InterPro" id="IPR051741">
    <property type="entry name" value="PAR6_homolog"/>
</dbReference>
<evidence type="ECO:0000256" key="1">
    <source>
        <dbReference type="SAM" id="MobiDB-lite"/>
    </source>
</evidence>
<evidence type="ECO:0000313" key="5">
    <source>
        <dbReference type="Proteomes" id="UP000618051"/>
    </source>
</evidence>
<organism evidence="3">
    <name type="scientific">Lamprotornis superbus</name>
    <dbReference type="NCBI Taxonomy" id="245042"/>
    <lineage>
        <taxon>Eukaryota</taxon>
        <taxon>Metazoa</taxon>
        <taxon>Chordata</taxon>
        <taxon>Craniata</taxon>
        <taxon>Vertebrata</taxon>
        <taxon>Euteleostomi</taxon>
        <taxon>Archelosauria</taxon>
        <taxon>Archosauria</taxon>
        <taxon>Dinosauria</taxon>
        <taxon>Saurischia</taxon>
        <taxon>Theropoda</taxon>
        <taxon>Coelurosauria</taxon>
        <taxon>Aves</taxon>
        <taxon>Neognathae</taxon>
        <taxon>Neoaves</taxon>
        <taxon>Telluraves</taxon>
        <taxon>Australaves</taxon>
        <taxon>Passeriformes</taxon>
        <taxon>Sturnidae</taxon>
        <taxon>Lamprotornis</taxon>
    </lineage>
</organism>
<reference evidence="4 5" key="2">
    <citation type="journal article" date="2021" name="J. Hered.">
        <title>Feather Gene Expression Elucidates the Developmental Basis of Plumage Iridescence in African Starlings.</title>
        <authorList>
            <person name="Rubenstein D.R."/>
            <person name="Corvelo A."/>
            <person name="MacManes M.D."/>
            <person name="Maia R."/>
            <person name="Narzisi G."/>
            <person name="Rousaki A."/>
            <person name="Vandenabeele P."/>
            <person name="Shawkey M.D."/>
            <person name="Solomon J."/>
        </authorList>
    </citation>
    <scope>NUCLEOTIDE SEQUENCE [LARGE SCALE GENOMIC DNA]</scope>
    <source>
        <strain evidence="4">SS15</strain>
    </source>
</reference>
<dbReference type="SMART" id="SM00228">
    <property type="entry name" value="PDZ"/>
    <property type="match status" value="1"/>
</dbReference>
<dbReference type="AlphaFoldDB" id="A0A835TSZ9"/>
<evidence type="ECO:0000259" key="2">
    <source>
        <dbReference type="PROSITE" id="PS50106"/>
    </source>
</evidence>
<dbReference type="InterPro" id="IPR001478">
    <property type="entry name" value="PDZ"/>
</dbReference>
<evidence type="ECO:0000313" key="3">
    <source>
        <dbReference type="EMBL" id="KAG0117977.1"/>
    </source>
</evidence>
<proteinExistence type="predicted"/>
<dbReference type="GO" id="GO:0007098">
    <property type="term" value="P:centrosome cycle"/>
    <property type="evidence" value="ECO:0007669"/>
    <property type="project" value="TreeGrafter"/>
</dbReference>
<name>A0A835TSZ9_9PASS</name>
<dbReference type="SUPFAM" id="SSF50156">
    <property type="entry name" value="PDZ domain-like"/>
    <property type="match status" value="1"/>
</dbReference>
<feature type="domain" description="PDZ" evidence="2">
    <location>
        <begin position="155"/>
        <end position="254"/>
    </location>
</feature>
<reference evidence="4" key="3">
    <citation type="submission" date="2022-01" db="EMBL/GenBank/DDBJ databases">
        <authorList>
            <person name="Rubenstein D.R."/>
        </authorList>
    </citation>
    <scope>NUCLEOTIDE SEQUENCE</scope>
    <source>
        <strain evidence="4">SS15</strain>
        <tissue evidence="4">Liver</tissue>
    </source>
</reference>
<dbReference type="OrthoDB" id="10058001at2759"/>
<dbReference type="GO" id="GO:0060341">
    <property type="term" value="P:regulation of cellular localization"/>
    <property type="evidence" value="ECO:0007669"/>
    <property type="project" value="TreeGrafter"/>
</dbReference>
<protein>
    <recommendedName>
        <fullName evidence="2">PDZ domain-containing protein</fullName>
    </recommendedName>
</protein>
<sequence>HALCDHHASPPREPGRPVSRKGSSASASGLKKLLCSLSQSTKQRLGRFRCYSMEQLPAPGGSPPGCPGIKKSPSLQSLQLVSPFCQPQKAASIQSLHPQLGKAPRASAYLLPQTTVDRKGGSGPQRSLSVEDIGAPGQLRAVGRVVEVFPDGTSQLELQRPPHGAFGFSITSGQGRPDTGIVGSSQSFGTPWSLHGGSCPTPGMSLGTGVYVQEMADAGTAKLYAGLLGVGDEILQVNGAAVSGLGLARIRELLLQADTLSLRVLRHRPAPR</sequence>
<evidence type="ECO:0000313" key="4">
    <source>
        <dbReference type="EMBL" id="KAI1236489.1"/>
    </source>
</evidence>
<reference evidence="3" key="1">
    <citation type="submission" date="2020-10" db="EMBL/GenBank/DDBJ databases">
        <title>Feather gene expression reveals the developmental basis of iridescence in African starlings.</title>
        <authorList>
            <person name="Rubenstein D.R."/>
        </authorList>
    </citation>
    <scope>NUCLEOTIDE SEQUENCE</scope>
    <source>
        <strain evidence="3">SS15</strain>
        <tissue evidence="3">Liver</tissue>
    </source>
</reference>
<gene>
    <name evidence="4" type="ORF">IHE44_0014737</name>
    <name evidence="3" type="ORF">IHE44_001984</name>
</gene>
<dbReference type="GO" id="GO:0016324">
    <property type="term" value="C:apical plasma membrane"/>
    <property type="evidence" value="ECO:0007669"/>
    <property type="project" value="TreeGrafter"/>
</dbReference>
<dbReference type="PANTHER" id="PTHR14102">
    <property type="entry name" value="PAR-6-RELATED"/>
    <property type="match status" value="1"/>
</dbReference>
<dbReference type="GO" id="GO:0005634">
    <property type="term" value="C:nucleus"/>
    <property type="evidence" value="ECO:0007669"/>
    <property type="project" value="TreeGrafter"/>
</dbReference>
<dbReference type="Pfam" id="PF00595">
    <property type="entry name" value="PDZ"/>
    <property type="match status" value="1"/>
</dbReference>
<dbReference type="PROSITE" id="PS50106">
    <property type="entry name" value="PDZ"/>
    <property type="match status" value="1"/>
</dbReference>
<dbReference type="GO" id="GO:0007163">
    <property type="term" value="P:establishment or maintenance of cell polarity"/>
    <property type="evidence" value="ECO:0007669"/>
    <property type="project" value="TreeGrafter"/>
</dbReference>
<dbReference type="Gene3D" id="2.30.42.10">
    <property type="match status" value="1"/>
</dbReference>
<feature type="non-terminal residue" evidence="3">
    <location>
        <position position="1"/>
    </location>
</feature>
<dbReference type="InterPro" id="IPR036034">
    <property type="entry name" value="PDZ_sf"/>
</dbReference>
<dbReference type="EMBL" id="JADDUC010000125">
    <property type="protein sequence ID" value="KAG0117977.1"/>
    <property type="molecule type" value="Genomic_DNA"/>
</dbReference>
<keyword evidence="5" id="KW-1185">Reference proteome</keyword>
<dbReference type="Proteomes" id="UP000618051">
    <property type="component" value="Unassembled WGS sequence"/>
</dbReference>